<dbReference type="GO" id="GO:0061630">
    <property type="term" value="F:ubiquitin protein ligase activity"/>
    <property type="evidence" value="ECO:0007669"/>
    <property type="project" value="InterPro"/>
</dbReference>
<dbReference type="Gene3D" id="2.130.10.10">
    <property type="entry name" value="YVTN repeat-like/Quinoprotein amine dehydrogenase"/>
    <property type="match status" value="1"/>
</dbReference>
<dbReference type="InterPro" id="IPR042755">
    <property type="entry name" value="COP1"/>
</dbReference>
<name>A0A820S7T9_9BILA</name>
<reference evidence="1" key="1">
    <citation type="submission" date="2021-02" db="EMBL/GenBank/DDBJ databases">
        <authorList>
            <person name="Nowell W R."/>
        </authorList>
    </citation>
    <scope>NUCLEOTIDE SEQUENCE</scope>
</reference>
<accession>A0A820S7T9</accession>
<gene>
    <name evidence="1" type="ORF">OKA104_LOCUS53890</name>
</gene>
<organism evidence="1 2">
    <name type="scientific">Adineta steineri</name>
    <dbReference type="NCBI Taxonomy" id="433720"/>
    <lineage>
        <taxon>Eukaryota</taxon>
        <taxon>Metazoa</taxon>
        <taxon>Spiralia</taxon>
        <taxon>Gnathifera</taxon>
        <taxon>Rotifera</taxon>
        <taxon>Eurotatoria</taxon>
        <taxon>Bdelloidea</taxon>
        <taxon>Adinetida</taxon>
        <taxon>Adinetidae</taxon>
        <taxon>Adineta</taxon>
    </lineage>
</organism>
<sequence>MMRFMDDLTNIYFSTRNSLRLTVENDGSCNGDSGLGTFRDSLAAVTKYSRCKPIATVNFVGENFAQASIVSSIEFDRDYEHFAVAGVSKKIK</sequence>
<dbReference type="PANTHER" id="PTHR44080">
    <property type="entry name" value="E3 UBIQUITIN-PROTEIN LIGASE COP1"/>
    <property type="match status" value="1"/>
</dbReference>
<evidence type="ECO:0000313" key="1">
    <source>
        <dbReference type="EMBL" id="CAF4445907.1"/>
    </source>
</evidence>
<comment type="caution">
    <text evidence="1">The sequence shown here is derived from an EMBL/GenBank/DDBJ whole genome shotgun (WGS) entry which is preliminary data.</text>
</comment>
<protein>
    <submittedName>
        <fullName evidence="1">Uncharacterized protein</fullName>
    </submittedName>
</protein>
<dbReference type="AlphaFoldDB" id="A0A820S7T9"/>
<dbReference type="InterPro" id="IPR015943">
    <property type="entry name" value="WD40/YVTN_repeat-like_dom_sf"/>
</dbReference>
<feature type="non-terminal residue" evidence="1">
    <location>
        <position position="1"/>
    </location>
</feature>
<evidence type="ECO:0000313" key="2">
    <source>
        <dbReference type="Proteomes" id="UP000663881"/>
    </source>
</evidence>
<proteinExistence type="predicted"/>
<dbReference type="Proteomes" id="UP000663881">
    <property type="component" value="Unassembled WGS sequence"/>
</dbReference>
<dbReference type="EMBL" id="CAJOAY010034554">
    <property type="protein sequence ID" value="CAF4445907.1"/>
    <property type="molecule type" value="Genomic_DNA"/>
</dbReference>